<protein>
    <submittedName>
        <fullName evidence="3">All2529-like protein</fullName>
    </submittedName>
</protein>
<sequence length="1193" mass="133690">MPVLHLTNEFDGSQPIMYYFITFDEKGVERRDSDGKSLSHTVMRLLATSQPRYTDVFIISHGWKSDVQEAARQYKSWIRVMAEMIQDRKKATNKIKGFKPLIIGLHWPSLLWGDERIPTDSTGLLSDDNIPSLEEEIDDFSESIANTKESRFALRNIISSAHGAEEAGKLPDTVQQAYKILLAESELKTCDPSDCPGAEDPPFNAQTIVDEAKTAQVAPPTGLLGPQLMGTGGLGRIADILMSPLRQLSFRTMKRRARVFGESGGNQLLRSLQDLAPDARFHLMGHSFGCIVVSAMIAGSPGRDDAAQPVHSLFLVQGALSLWSFAKQVPETEGMPGYFHCIMDKRLVRGPILTSLSAADNALRFFYPLGARLYRQELLGTYSPPRFGAMGTFGIRGLPRVVNIAMEDDTHIYPFKPGRVYNLQATEVIRNGSGPSGAHSDIAHPEVAHAFWAAVLAEPVVPGRAPQKARFELLYNKMDEVGKEMEVDEEKVVYEEEEEVDEELVVEEMVVEDEEESEDEQDEGLLSLWKVDRKVDRYLSFGDESPAAGGSIRPESRDKLGYPYPTLDFEYPESGAVAQEATPAKGRKTRQHGQPLERGLDHRQTESGKEKGDQVSVLYLVSEYRARDLTICPISIVELIPLLAPENLSEAYFSEVAMQQRFIRAKIEGEDETCPVLDISYWYRFVIDVDTGESDRGIPAPLHEVNIFATGTDEVTLTAQLDSDDFYIPQNIQEFKLHRKGSLLDKVYFEISPENLGLSKLRLTILKDCNFVQQLEYTFDVGTASPKEATVVIHGSLRPSTKSIRPRDMCIIIMPGRECYKCLLVASVSTSARLMITSGELAHAVNTMRREMLSVIERRREGKKVFQSSMSIEQEDQAFALKKMAEAGRRLFRKIFFAPESGQDSWRIGNKLHQQLQNTKASYKIKIVAQAAPIPWASLYVGDVSDDSILSWDNFIGMRHIIEQKTLNSPEPVDNLHSIIPSVPKLFIGVNIDEKIDQEMTIEHVAKQLDWWAQKQSNGGVEVIVRRNYNEIKEALRRRDTRDQILYFYCHADAGDLHPSRGPGSASLGLSDGNVTLDALEADASVQHLLGGHPLIFINACRSSQMSPKFYDGFVPYFMGRGARGVVGTECSIPALFARVWAERFFIRLLNGQPLGEVFLNQRREFLNKYRNPLGLLYTMYCDGDTQIDPAPV</sequence>
<dbReference type="Pfam" id="PF12770">
    <property type="entry name" value="CHAT"/>
    <property type="match status" value="1"/>
</dbReference>
<feature type="compositionally biased region" description="Basic and acidic residues" evidence="1">
    <location>
        <begin position="598"/>
        <end position="609"/>
    </location>
</feature>
<dbReference type="HOGENOM" id="CLU_289329_0_0_1"/>
<evidence type="ECO:0000256" key="1">
    <source>
        <dbReference type="SAM" id="MobiDB-lite"/>
    </source>
</evidence>
<accession>A0A0B4H1S6</accession>
<dbReference type="InterPro" id="IPR024983">
    <property type="entry name" value="CHAT_dom"/>
</dbReference>
<keyword evidence="4" id="KW-1185">Reference proteome</keyword>
<feature type="region of interest" description="Disordered" evidence="1">
    <location>
        <begin position="577"/>
        <end position="609"/>
    </location>
</feature>
<dbReference type="Proteomes" id="UP000031192">
    <property type="component" value="Unassembled WGS sequence"/>
</dbReference>
<organism evidence="3 4">
    <name type="scientific">Metarhizium guizhouense (strain ARSEF 977)</name>
    <dbReference type="NCBI Taxonomy" id="1276136"/>
    <lineage>
        <taxon>Eukaryota</taxon>
        <taxon>Fungi</taxon>
        <taxon>Dikarya</taxon>
        <taxon>Ascomycota</taxon>
        <taxon>Pezizomycotina</taxon>
        <taxon>Sordariomycetes</taxon>
        <taxon>Hypocreomycetidae</taxon>
        <taxon>Hypocreales</taxon>
        <taxon>Clavicipitaceae</taxon>
        <taxon>Metarhizium</taxon>
    </lineage>
</organism>
<gene>
    <name evidence="3" type="ORF">MGU_06864</name>
</gene>
<dbReference type="Gene3D" id="3.40.50.1820">
    <property type="entry name" value="alpha/beta hydrolase"/>
    <property type="match status" value="1"/>
</dbReference>
<dbReference type="SUPFAM" id="SSF53474">
    <property type="entry name" value="alpha/beta-Hydrolases"/>
    <property type="match status" value="1"/>
</dbReference>
<reference evidence="3 4" key="1">
    <citation type="journal article" date="2014" name="Proc. Natl. Acad. Sci. U.S.A.">
        <title>Trajectory and genomic determinants of fungal-pathogen speciation and host adaptation.</title>
        <authorList>
            <person name="Hu X."/>
            <person name="Xiao G."/>
            <person name="Zheng P."/>
            <person name="Shang Y."/>
            <person name="Su Y."/>
            <person name="Zhang X."/>
            <person name="Liu X."/>
            <person name="Zhan S."/>
            <person name="St Leger R.J."/>
            <person name="Wang C."/>
        </authorList>
    </citation>
    <scope>NUCLEOTIDE SEQUENCE [LARGE SCALE GENOMIC DNA]</scope>
    <source>
        <strain evidence="3 4">ARSEF 977</strain>
    </source>
</reference>
<proteinExistence type="predicted"/>
<evidence type="ECO:0000259" key="2">
    <source>
        <dbReference type="Pfam" id="PF12770"/>
    </source>
</evidence>
<evidence type="ECO:0000313" key="3">
    <source>
        <dbReference type="EMBL" id="KID85947.1"/>
    </source>
</evidence>
<dbReference type="InterPro" id="IPR029058">
    <property type="entry name" value="AB_hydrolase_fold"/>
</dbReference>
<dbReference type="AlphaFoldDB" id="A0A0B4H1S6"/>
<name>A0A0B4H1S6_METGA</name>
<feature type="domain" description="CHAT" evidence="2">
    <location>
        <begin position="1009"/>
        <end position="1157"/>
    </location>
</feature>
<dbReference type="EMBL" id="AZNH01000025">
    <property type="protein sequence ID" value="KID85947.1"/>
    <property type="molecule type" value="Genomic_DNA"/>
</dbReference>
<evidence type="ECO:0000313" key="4">
    <source>
        <dbReference type="Proteomes" id="UP000031192"/>
    </source>
</evidence>
<comment type="caution">
    <text evidence="3">The sequence shown here is derived from an EMBL/GenBank/DDBJ whole genome shotgun (WGS) entry which is preliminary data.</text>
</comment>